<evidence type="ECO:0000313" key="5">
    <source>
        <dbReference type="EMBL" id="GAA3166398.1"/>
    </source>
</evidence>
<protein>
    <recommendedName>
        <fullName evidence="4">SsuA/THI5-like domain-containing protein</fullName>
    </recommendedName>
</protein>
<dbReference type="PANTHER" id="PTHR30024:SF47">
    <property type="entry name" value="TAURINE-BINDING PERIPLASMIC PROTEIN"/>
    <property type="match status" value="1"/>
</dbReference>
<comment type="subcellular location">
    <subcellularLocation>
        <location evidence="1">Periplasm</location>
    </subcellularLocation>
</comment>
<proteinExistence type="inferred from homology"/>
<comment type="caution">
    <text evidence="5">The sequence shown here is derived from an EMBL/GenBank/DDBJ whole genome shotgun (WGS) entry which is preliminary data.</text>
</comment>
<dbReference type="InterPro" id="IPR015168">
    <property type="entry name" value="SsuA/THI5"/>
</dbReference>
<dbReference type="RefSeq" id="WP_344688548.1">
    <property type="nucleotide sequence ID" value="NZ_BAAAVV010000003.1"/>
</dbReference>
<organism evidence="5 6">
    <name type="scientific">Blastococcus jejuensis</name>
    <dbReference type="NCBI Taxonomy" id="351224"/>
    <lineage>
        <taxon>Bacteria</taxon>
        <taxon>Bacillati</taxon>
        <taxon>Actinomycetota</taxon>
        <taxon>Actinomycetes</taxon>
        <taxon>Geodermatophilales</taxon>
        <taxon>Geodermatophilaceae</taxon>
        <taxon>Blastococcus</taxon>
    </lineage>
</organism>
<dbReference type="EMBL" id="BAAAVV010000003">
    <property type="protein sequence ID" value="GAA3166398.1"/>
    <property type="molecule type" value="Genomic_DNA"/>
</dbReference>
<evidence type="ECO:0000259" key="4">
    <source>
        <dbReference type="Pfam" id="PF09084"/>
    </source>
</evidence>
<accession>A0ABP6P3T8</accession>
<evidence type="ECO:0000313" key="6">
    <source>
        <dbReference type="Proteomes" id="UP001499924"/>
    </source>
</evidence>
<evidence type="ECO:0000256" key="3">
    <source>
        <dbReference type="ARBA" id="ARBA00022729"/>
    </source>
</evidence>
<reference evidence="6" key="1">
    <citation type="journal article" date="2019" name="Int. J. Syst. Evol. Microbiol.">
        <title>The Global Catalogue of Microorganisms (GCM) 10K type strain sequencing project: providing services to taxonomists for standard genome sequencing and annotation.</title>
        <authorList>
            <consortium name="The Broad Institute Genomics Platform"/>
            <consortium name="The Broad Institute Genome Sequencing Center for Infectious Disease"/>
            <person name="Wu L."/>
            <person name="Ma J."/>
        </authorList>
    </citation>
    <scope>NUCLEOTIDE SEQUENCE [LARGE SCALE GENOMIC DNA]</scope>
    <source>
        <strain evidence="6">JCM 15614</strain>
    </source>
</reference>
<dbReference type="Pfam" id="PF09084">
    <property type="entry name" value="NMT1"/>
    <property type="match status" value="1"/>
</dbReference>
<evidence type="ECO:0000256" key="1">
    <source>
        <dbReference type="ARBA" id="ARBA00004418"/>
    </source>
</evidence>
<comment type="similarity">
    <text evidence="2">Belongs to the bacterial solute-binding protein SsuA/TauA family.</text>
</comment>
<evidence type="ECO:0000256" key="2">
    <source>
        <dbReference type="ARBA" id="ARBA00010742"/>
    </source>
</evidence>
<dbReference type="Proteomes" id="UP001499924">
    <property type="component" value="Unassembled WGS sequence"/>
</dbReference>
<name>A0ABP6P3T8_9ACTN</name>
<dbReference type="Gene3D" id="3.40.190.10">
    <property type="entry name" value="Periplasmic binding protein-like II"/>
    <property type="match status" value="2"/>
</dbReference>
<dbReference type="SUPFAM" id="SSF53850">
    <property type="entry name" value="Periplasmic binding protein-like II"/>
    <property type="match status" value="1"/>
</dbReference>
<feature type="domain" description="SsuA/THI5-like" evidence="4">
    <location>
        <begin position="17"/>
        <end position="214"/>
    </location>
</feature>
<sequence>MSTLAVGVDSENFMTNMPLYVGQEKGFFAEFGIENVEVTVTGDQFVSALISDSVDISHGATLDWFAAGEASGEELRFMGTLRDNELLQLGVRPGIESPEDLRGGQVTAGPAGSANEANLRFVLGEIGLSEDDVEIVPTNPGSDAWLAAVLGEQLDGAMLFARHIAPLEDAGGSFLYQDLRAAPQDGFVTTEAFLSENEATAQAFLAGLIKTKQWYSDPANKDEVLQIMADNGFDTTELERSYEPELGQQSPDAGFELEDMEAMVERAVEGEQVPSGTDWTKYVDLDVLWAAQEDAGVDRRPAEGP</sequence>
<dbReference type="PANTHER" id="PTHR30024">
    <property type="entry name" value="ALIPHATIC SULFONATES-BINDING PROTEIN-RELATED"/>
    <property type="match status" value="1"/>
</dbReference>
<keyword evidence="6" id="KW-1185">Reference proteome</keyword>
<keyword evidence="3" id="KW-0732">Signal</keyword>
<gene>
    <name evidence="5" type="ORF">GCM10010531_18770</name>
</gene>